<comment type="similarity">
    <text evidence="1">Belongs to the bacterial solute-binding protein SsuA/TauA family.</text>
</comment>
<dbReference type="Proteomes" id="UP000003240">
    <property type="component" value="Unassembled WGS sequence"/>
</dbReference>
<evidence type="ECO:0000256" key="1">
    <source>
        <dbReference type="ARBA" id="ARBA00010742"/>
    </source>
</evidence>
<proteinExistence type="inferred from homology"/>
<feature type="signal peptide" evidence="2">
    <location>
        <begin position="1"/>
        <end position="18"/>
    </location>
</feature>
<dbReference type="InterPro" id="IPR015168">
    <property type="entry name" value="SsuA/THI5"/>
</dbReference>
<name>F7NPZ2_9FIRM</name>
<dbReference type="AlphaFoldDB" id="F7NPZ2"/>
<protein>
    <submittedName>
        <fullName evidence="4">Putative ABC transporter, substrate-binding protein</fullName>
    </submittedName>
</protein>
<dbReference type="EMBL" id="AFGF01000270">
    <property type="protein sequence ID" value="EGO61869.1"/>
    <property type="molecule type" value="Genomic_DNA"/>
</dbReference>
<dbReference type="eggNOG" id="COG0715">
    <property type="taxonomic scope" value="Bacteria"/>
</dbReference>
<dbReference type="Pfam" id="PF09084">
    <property type="entry name" value="NMT1"/>
    <property type="match status" value="1"/>
</dbReference>
<dbReference type="Gene3D" id="3.40.190.10">
    <property type="entry name" value="Periplasmic binding protein-like II"/>
    <property type="match status" value="2"/>
</dbReference>
<organism evidence="4 5">
    <name type="scientific">Acetonema longum DSM 6540</name>
    <dbReference type="NCBI Taxonomy" id="1009370"/>
    <lineage>
        <taxon>Bacteria</taxon>
        <taxon>Bacillati</taxon>
        <taxon>Bacillota</taxon>
        <taxon>Negativicutes</taxon>
        <taxon>Acetonemataceae</taxon>
        <taxon>Acetonema</taxon>
    </lineage>
</organism>
<keyword evidence="5" id="KW-1185">Reference proteome</keyword>
<evidence type="ECO:0000259" key="3">
    <source>
        <dbReference type="SMART" id="SM00062"/>
    </source>
</evidence>
<dbReference type="InterPro" id="IPR001638">
    <property type="entry name" value="Solute-binding_3/MltF_N"/>
</dbReference>
<dbReference type="PROSITE" id="PS51257">
    <property type="entry name" value="PROKAR_LIPOPROTEIN"/>
    <property type="match status" value="1"/>
</dbReference>
<evidence type="ECO:0000313" key="4">
    <source>
        <dbReference type="EMBL" id="EGO61869.1"/>
    </source>
</evidence>
<keyword evidence="2" id="KW-0732">Signal</keyword>
<evidence type="ECO:0000313" key="5">
    <source>
        <dbReference type="Proteomes" id="UP000003240"/>
    </source>
</evidence>
<gene>
    <name evidence="4" type="ORF">ALO_20947</name>
</gene>
<comment type="caution">
    <text evidence="4">The sequence shown here is derived from an EMBL/GenBank/DDBJ whole genome shotgun (WGS) entry which is preliminary data.</text>
</comment>
<dbReference type="STRING" id="1009370.ALO_20947"/>
<sequence length="338" mass="35439">MDLMKPRFKMLIATMLSAALLVAGCGQKAAAPKAGEYVLKVGYSGSLCEGPVHMAYEKGFFAEEGLKVELIKLAPGTAFEAITAGQVEAGFGLLASLIQPLSNGLPIKITTGLHTGCDKVLVPKTSGINTAADLKGKRIGVPSLTSSPIIFAKRALAAAGIGVSEKNLEVEFVVFSNAELPLALQKGAIDAIAANDPVASIAAREYNLNTLLDSAVTAPYHEQYCCSAYVKDTLAKNNPEIAAKYTRAMQKASAYVAQHPDEVAKIQVEKKYVAGDAAFNAQVLKTFNYIPSVSGAYDAFGITAGELQKVGMLGANVDVPALQKNSFVTLPGVPDTVK</sequence>
<dbReference type="SMART" id="SM00062">
    <property type="entry name" value="PBPb"/>
    <property type="match status" value="1"/>
</dbReference>
<feature type="domain" description="Solute-binding protein family 3/N-terminal" evidence="3">
    <location>
        <begin position="38"/>
        <end position="276"/>
    </location>
</feature>
<dbReference type="PANTHER" id="PTHR30024">
    <property type="entry name" value="ALIPHATIC SULFONATES-BINDING PROTEIN-RELATED"/>
    <property type="match status" value="1"/>
</dbReference>
<accession>F7NPZ2</accession>
<dbReference type="SUPFAM" id="SSF53850">
    <property type="entry name" value="Periplasmic binding protein-like II"/>
    <property type="match status" value="1"/>
</dbReference>
<feature type="chain" id="PRO_5039141239" evidence="2">
    <location>
        <begin position="19"/>
        <end position="338"/>
    </location>
</feature>
<evidence type="ECO:0000256" key="2">
    <source>
        <dbReference type="SAM" id="SignalP"/>
    </source>
</evidence>
<reference evidence="4 5" key="1">
    <citation type="journal article" date="2011" name="EMBO J.">
        <title>Structural diversity of bacterial flagellar motors.</title>
        <authorList>
            <person name="Chen S."/>
            <person name="Beeby M."/>
            <person name="Murphy G.E."/>
            <person name="Leadbetter J.R."/>
            <person name="Hendrixson D.R."/>
            <person name="Briegel A."/>
            <person name="Li Z."/>
            <person name="Shi J."/>
            <person name="Tocheva E.I."/>
            <person name="Muller A."/>
            <person name="Dobro M.J."/>
            <person name="Jensen G.J."/>
        </authorList>
    </citation>
    <scope>NUCLEOTIDE SEQUENCE [LARGE SCALE GENOMIC DNA]</scope>
    <source>
        <strain evidence="4 5">DSM 6540</strain>
    </source>
</reference>